<keyword evidence="3" id="KW-1185">Reference proteome</keyword>
<feature type="compositionally biased region" description="Basic and acidic residues" evidence="1">
    <location>
        <begin position="1"/>
        <end position="25"/>
    </location>
</feature>
<evidence type="ECO:0000256" key="1">
    <source>
        <dbReference type="SAM" id="MobiDB-lite"/>
    </source>
</evidence>
<evidence type="ECO:0000313" key="3">
    <source>
        <dbReference type="Proteomes" id="UP000233140"/>
    </source>
</evidence>
<sequence>MEDKTQQDSRKPRLSEKGACMDHPDQPLCRRQRLRKSQGFPSLYCKATARPRQKPGSLRPSAELVPHRLFPVNLTSSVLIEHKLHTRLYAMPASAQGAPSGSG</sequence>
<dbReference type="OMA" id="YCKATAR"/>
<organism evidence="2 3">
    <name type="scientific">Mandrillus leucophaeus</name>
    <name type="common">Drill</name>
    <name type="synonym">Papio leucophaeus</name>
    <dbReference type="NCBI Taxonomy" id="9568"/>
    <lineage>
        <taxon>Eukaryota</taxon>
        <taxon>Metazoa</taxon>
        <taxon>Chordata</taxon>
        <taxon>Craniata</taxon>
        <taxon>Vertebrata</taxon>
        <taxon>Euteleostomi</taxon>
        <taxon>Mammalia</taxon>
        <taxon>Eutheria</taxon>
        <taxon>Euarchontoglires</taxon>
        <taxon>Primates</taxon>
        <taxon>Haplorrhini</taxon>
        <taxon>Catarrhini</taxon>
        <taxon>Cercopithecidae</taxon>
        <taxon>Cercopithecinae</taxon>
        <taxon>Mandrillus</taxon>
    </lineage>
</organism>
<evidence type="ECO:0000313" key="2">
    <source>
        <dbReference type="Ensembl" id="ENSMLEP00000005280.1"/>
    </source>
</evidence>
<dbReference type="AlphaFoldDB" id="A0A2K5XPR5"/>
<proteinExistence type="predicted"/>
<reference evidence="2" key="1">
    <citation type="submission" date="2025-08" db="UniProtKB">
        <authorList>
            <consortium name="Ensembl"/>
        </authorList>
    </citation>
    <scope>IDENTIFICATION</scope>
</reference>
<dbReference type="GeneTree" id="ENSGT00910000147215"/>
<name>A0A2K5XPR5_MANLE</name>
<accession>A0A2K5XPR5</accession>
<feature type="region of interest" description="Disordered" evidence="1">
    <location>
        <begin position="1"/>
        <end position="61"/>
    </location>
</feature>
<reference evidence="2" key="2">
    <citation type="submission" date="2025-09" db="UniProtKB">
        <authorList>
            <consortium name="Ensembl"/>
        </authorList>
    </citation>
    <scope>IDENTIFICATION</scope>
</reference>
<dbReference type="Ensembl" id="ENSMLET00000025748.1">
    <property type="protein sequence ID" value="ENSMLEP00000005280.1"/>
    <property type="gene ID" value="ENSMLEG00000023577.1"/>
</dbReference>
<protein>
    <submittedName>
        <fullName evidence="2">Uncharacterized protein</fullName>
    </submittedName>
</protein>
<dbReference type="Proteomes" id="UP000233140">
    <property type="component" value="Unassembled WGS sequence"/>
</dbReference>